<dbReference type="EMBL" id="JXTB01000074">
    <property type="protein sequence ID" value="PON67100.1"/>
    <property type="molecule type" value="Genomic_DNA"/>
</dbReference>
<evidence type="ECO:0000313" key="1">
    <source>
        <dbReference type="EMBL" id="PON67100.1"/>
    </source>
</evidence>
<accession>A0A2P5D1D6</accession>
<proteinExistence type="predicted"/>
<dbReference type="AlphaFoldDB" id="A0A2P5D1D6"/>
<feature type="non-terminal residue" evidence="1">
    <location>
        <position position="1"/>
    </location>
</feature>
<sequence>QDGRDHFVPPKCFHMELWRLKMKGPREFSKLMDNGLSIIIEESLIGKRPPLLCPTRTEQTES</sequence>
<organism evidence="1 2">
    <name type="scientific">Parasponia andersonii</name>
    <name type="common">Sponia andersonii</name>
    <dbReference type="NCBI Taxonomy" id="3476"/>
    <lineage>
        <taxon>Eukaryota</taxon>
        <taxon>Viridiplantae</taxon>
        <taxon>Streptophyta</taxon>
        <taxon>Embryophyta</taxon>
        <taxon>Tracheophyta</taxon>
        <taxon>Spermatophyta</taxon>
        <taxon>Magnoliopsida</taxon>
        <taxon>eudicotyledons</taxon>
        <taxon>Gunneridae</taxon>
        <taxon>Pentapetalae</taxon>
        <taxon>rosids</taxon>
        <taxon>fabids</taxon>
        <taxon>Rosales</taxon>
        <taxon>Cannabaceae</taxon>
        <taxon>Parasponia</taxon>
    </lineage>
</organism>
<gene>
    <name evidence="1" type="ORF">PanWU01x14_104970</name>
</gene>
<dbReference type="Proteomes" id="UP000237105">
    <property type="component" value="Unassembled WGS sequence"/>
</dbReference>
<keyword evidence="2" id="KW-1185">Reference proteome</keyword>
<name>A0A2P5D1D6_PARAD</name>
<protein>
    <submittedName>
        <fullName evidence="1">Uncharacterized protein</fullName>
    </submittedName>
</protein>
<comment type="caution">
    <text evidence="1">The sequence shown here is derived from an EMBL/GenBank/DDBJ whole genome shotgun (WGS) entry which is preliminary data.</text>
</comment>
<evidence type="ECO:0000313" key="2">
    <source>
        <dbReference type="Proteomes" id="UP000237105"/>
    </source>
</evidence>
<reference evidence="2" key="1">
    <citation type="submission" date="2016-06" db="EMBL/GenBank/DDBJ databases">
        <title>Parallel loss of symbiosis genes in relatives of nitrogen-fixing non-legume Parasponia.</title>
        <authorList>
            <person name="Van Velzen R."/>
            <person name="Holmer R."/>
            <person name="Bu F."/>
            <person name="Rutten L."/>
            <person name="Van Zeijl A."/>
            <person name="Liu W."/>
            <person name="Santuari L."/>
            <person name="Cao Q."/>
            <person name="Sharma T."/>
            <person name="Shen D."/>
            <person name="Roswanjaya Y."/>
            <person name="Wardhani T."/>
            <person name="Kalhor M.S."/>
            <person name="Jansen J."/>
            <person name="Van den Hoogen J."/>
            <person name="Gungor B."/>
            <person name="Hartog M."/>
            <person name="Hontelez J."/>
            <person name="Verver J."/>
            <person name="Yang W.-C."/>
            <person name="Schijlen E."/>
            <person name="Repin R."/>
            <person name="Schilthuizen M."/>
            <person name="Schranz E."/>
            <person name="Heidstra R."/>
            <person name="Miyata K."/>
            <person name="Fedorova E."/>
            <person name="Kohlen W."/>
            <person name="Bisseling T."/>
            <person name="Smit S."/>
            <person name="Geurts R."/>
        </authorList>
    </citation>
    <scope>NUCLEOTIDE SEQUENCE [LARGE SCALE GENOMIC DNA]</scope>
    <source>
        <strain evidence="2">cv. WU1-14</strain>
    </source>
</reference>